<dbReference type="InterPro" id="IPR018485">
    <property type="entry name" value="FGGY_C"/>
</dbReference>
<evidence type="ECO:0000256" key="8">
    <source>
        <dbReference type="NCBIfam" id="TIGR01234"/>
    </source>
</evidence>
<dbReference type="PIRSF" id="PIRSF000538">
    <property type="entry name" value="GlpK"/>
    <property type="match status" value="1"/>
</dbReference>
<comment type="similarity">
    <text evidence="7 9">Belongs to the ribulokinase family.</text>
</comment>
<evidence type="ECO:0000313" key="12">
    <source>
        <dbReference type="EMBL" id="XAH75442.1"/>
    </source>
</evidence>
<comment type="catalytic activity">
    <reaction evidence="7 9">
        <text>L-ribulose + ATP = L-ribulose 5-phosphate + ADP + H(+)</text>
        <dbReference type="Rhea" id="RHEA:22072"/>
        <dbReference type="ChEBI" id="CHEBI:15378"/>
        <dbReference type="ChEBI" id="CHEBI:16880"/>
        <dbReference type="ChEBI" id="CHEBI:30616"/>
        <dbReference type="ChEBI" id="CHEBI:58226"/>
        <dbReference type="ChEBI" id="CHEBI:456216"/>
        <dbReference type="EC" id="2.7.1.16"/>
    </reaction>
</comment>
<evidence type="ECO:0000256" key="4">
    <source>
        <dbReference type="ARBA" id="ARBA00022840"/>
    </source>
</evidence>
<evidence type="ECO:0000256" key="2">
    <source>
        <dbReference type="ARBA" id="ARBA00022741"/>
    </source>
</evidence>
<evidence type="ECO:0000256" key="6">
    <source>
        <dbReference type="ARBA" id="ARBA00023277"/>
    </source>
</evidence>
<name>A0ABZ3F0L6_9FIRM</name>
<dbReference type="InterPro" id="IPR018483">
    <property type="entry name" value="Carb_kinase_FGGY_CS"/>
</dbReference>
<dbReference type="InterPro" id="IPR005929">
    <property type="entry name" value="Ribulokinase"/>
</dbReference>
<comment type="catalytic activity">
    <reaction evidence="7">
        <text>D-ribulose + ATP = D-ribulose 5-phosphate + ADP + H(+)</text>
        <dbReference type="Rhea" id="RHEA:17601"/>
        <dbReference type="ChEBI" id="CHEBI:15378"/>
        <dbReference type="ChEBI" id="CHEBI:17173"/>
        <dbReference type="ChEBI" id="CHEBI:30616"/>
        <dbReference type="ChEBI" id="CHEBI:58121"/>
        <dbReference type="ChEBI" id="CHEBI:456216"/>
        <dbReference type="EC" id="2.7.1.16"/>
    </reaction>
</comment>
<dbReference type="GO" id="GO:0008741">
    <property type="term" value="F:ribulokinase activity"/>
    <property type="evidence" value="ECO:0007669"/>
    <property type="project" value="UniProtKB-EC"/>
</dbReference>
<evidence type="ECO:0000259" key="10">
    <source>
        <dbReference type="Pfam" id="PF00370"/>
    </source>
</evidence>
<dbReference type="PROSITE" id="PS00445">
    <property type="entry name" value="FGGY_KINASES_2"/>
    <property type="match status" value="1"/>
</dbReference>
<protein>
    <recommendedName>
        <fullName evidence="7 8">Ribulokinase</fullName>
        <ecNumber evidence="7 8">2.7.1.16</ecNumber>
    </recommendedName>
</protein>
<feature type="domain" description="Carbohydrate kinase FGGY C-terminal" evidence="11">
    <location>
        <begin position="290"/>
        <end position="488"/>
    </location>
</feature>
<keyword evidence="13" id="KW-1185">Reference proteome</keyword>
<keyword evidence="5 7" id="KW-0054">Arabinose catabolism</keyword>
<evidence type="ECO:0000259" key="11">
    <source>
        <dbReference type="Pfam" id="PF02782"/>
    </source>
</evidence>
<reference evidence="12 13" key="1">
    <citation type="submission" date="2024-02" db="EMBL/GenBank/DDBJ databases">
        <title>Bacterial strain from lacustrine sediment.</title>
        <authorList>
            <person name="Petit C."/>
            <person name="Fadhlaoui K."/>
        </authorList>
    </citation>
    <scope>NUCLEOTIDE SEQUENCE [LARGE SCALE GENOMIC DNA]</scope>
    <source>
        <strain evidence="12 13">IPX-CK</strain>
    </source>
</reference>
<sequence>MEDRYVIGLDFGTLSGRAVLVSCENGDVLADDVKEYAHKVMSDYLPDKVTGLKGNCALQHPRDYLDVMKATVKNVMKKSGINKDEIIGISMDFTSCTILPIDENAVPLCMKKEYEHRPHAYAKLWKHHGAQTDADIINDILKDYHESDKERFAGKVSPELLIPKIMEIIREDYEIYEKADEILEAGDWLTRVITNSEKRSGSMAGYKAWWLPEKGYPESEFFALLDSKLEHVVKDKLGEEVCPIGNSIGNLTDLWAEYLGLLPGTPVGASIIDSHAGVPGSGIYRKGQMMLVAGTSSVIIALSDKPFSGKGICGTYKGGIIPDYYALESGLAAVGDMLQWFIQNSVPAEYFLAADRNEVTIHEYLSMLAGSYKAGENGLIALDWWNGNKTPHVDGELSGMLIGISMKTKPEEIYRALIESTAYGTRMIVETMKEAGIEIDEITASGGIAAKNPFFMQIYADVLGIPIGVAASSQTAALGSAIYAAVAAGASEGGYDTIEEAVAAMSKTKEKIYFPIADNVIKYNQIYREYRILTDYFGPEGNAVLKKLSVWKSETTN</sequence>
<dbReference type="Gene3D" id="3.30.420.40">
    <property type="match status" value="2"/>
</dbReference>
<dbReference type="NCBIfam" id="TIGR01234">
    <property type="entry name" value="L-ribulokinase"/>
    <property type="match status" value="1"/>
</dbReference>
<evidence type="ECO:0000256" key="5">
    <source>
        <dbReference type="ARBA" id="ARBA00022935"/>
    </source>
</evidence>
<dbReference type="PANTHER" id="PTHR43435:SF4">
    <property type="entry name" value="FGGY CARBOHYDRATE KINASE DOMAIN-CONTAINING PROTEIN"/>
    <property type="match status" value="1"/>
</dbReference>
<dbReference type="InterPro" id="IPR018484">
    <property type="entry name" value="FGGY_N"/>
</dbReference>
<dbReference type="EC" id="2.7.1.16" evidence="7 8"/>
<dbReference type="NCBIfam" id="NF003154">
    <property type="entry name" value="PRK04123.1"/>
    <property type="match status" value="1"/>
</dbReference>
<dbReference type="Pfam" id="PF02782">
    <property type="entry name" value="FGGY_C"/>
    <property type="match status" value="1"/>
</dbReference>
<keyword evidence="1 7" id="KW-0808">Transferase</keyword>
<keyword evidence="2 7" id="KW-0547">Nucleotide-binding</keyword>
<dbReference type="PANTHER" id="PTHR43435">
    <property type="entry name" value="RIBULOKINASE"/>
    <property type="match status" value="1"/>
</dbReference>
<dbReference type="Proteomes" id="UP001451571">
    <property type="component" value="Chromosome"/>
</dbReference>
<dbReference type="InterPro" id="IPR043129">
    <property type="entry name" value="ATPase_NBD"/>
</dbReference>
<dbReference type="EMBL" id="CP146256">
    <property type="protein sequence ID" value="XAH75442.1"/>
    <property type="molecule type" value="Genomic_DNA"/>
</dbReference>
<gene>
    <name evidence="7" type="primary">araB</name>
    <name evidence="12" type="ORF">V6984_06710</name>
</gene>
<keyword evidence="4 7" id="KW-0067">ATP-binding</keyword>
<dbReference type="CDD" id="cd07781">
    <property type="entry name" value="ASKHA_NBD_FGGY_L-RBK"/>
    <property type="match status" value="1"/>
</dbReference>
<proteinExistence type="inferred from homology"/>
<evidence type="ECO:0000256" key="9">
    <source>
        <dbReference type="RuleBase" id="RU003455"/>
    </source>
</evidence>
<evidence type="ECO:0000256" key="3">
    <source>
        <dbReference type="ARBA" id="ARBA00022777"/>
    </source>
</evidence>
<comment type="pathway">
    <text evidence="7 9">Carbohydrate degradation; L-arabinose degradation via L-ribulose; D-xylulose 5-phosphate from L-arabinose (bacterial route): step 2/3.</text>
</comment>
<evidence type="ECO:0000313" key="13">
    <source>
        <dbReference type="Proteomes" id="UP001451571"/>
    </source>
</evidence>
<dbReference type="RefSeq" id="WP_342759004.1">
    <property type="nucleotide sequence ID" value="NZ_CP146256.1"/>
</dbReference>
<accession>A0ABZ3F0L6</accession>
<organism evidence="12 13">
    <name type="scientific">Kineothrix sedimenti</name>
    <dbReference type="NCBI Taxonomy" id="3123317"/>
    <lineage>
        <taxon>Bacteria</taxon>
        <taxon>Bacillati</taxon>
        <taxon>Bacillota</taxon>
        <taxon>Clostridia</taxon>
        <taxon>Lachnospirales</taxon>
        <taxon>Lachnospiraceae</taxon>
        <taxon>Kineothrix</taxon>
    </lineage>
</organism>
<dbReference type="HAMAP" id="MF_00520">
    <property type="entry name" value="Ribulokinase"/>
    <property type="match status" value="1"/>
</dbReference>
<dbReference type="Pfam" id="PF00370">
    <property type="entry name" value="FGGY_N"/>
    <property type="match status" value="1"/>
</dbReference>
<evidence type="ECO:0000256" key="7">
    <source>
        <dbReference type="HAMAP-Rule" id="MF_00520"/>
    </source>
</evidence>
<dbReference type="InterPro" id="IPR000577">
    <property type="entry name" value="Carb_kinase_FGGY"/>
</dbReference>
<dbReference type="SUPFAM" id="SSF53067">
    <property type="entry name" value="Actin-like ATPase domain"/>
    <property type="match status" value="2"/>
</dbReference>
<keyword evidence="6 7" id="KW-0119">Carbohydrate metabolism</keyword>
<evidence type="ECO:0000256" key="1">
    <source>
        <dbReference type="ARBA" id="ARBA00022679"/>
    </source>
</evidence>
<keyword evidence="3 7" id="KW-0418">Kinase</keyword>
<feature type="domain" description="Carbohydrate kinase FGGY N-terminal" evidence="10">
    <location>
        <begin position="5"/>
        <end position="278"/>
    </location>
</feature>